<dbReference type="EMBL" id="WIXI01000047">
    <property type="protein sequence ID" value="MQY48139.1"/>
    <property type="molecule type" value="Genomic_DNA"/>
</dbReference>
<evidence type="ECO:0000256" key="2">
    <source>
        <dbReference type="ARBA" id="ARBA00022679"/>
    </source>
</evidence>
<dbReference type="Pfam" id="PF13477">
    <property type="entry name" value="Glyco_trans_4_2"/>
    <property type="match status" value="1"/>
</dbReference>
<reference evidence="4 5" key="1">
    <citation type="submission" date="2019-11" db="EMBL/GenBank/DDBJ databases">
        <title>Genome analysis of Rhizobacterium cereale a novel genus and species isolated from maize roots in North Spain.</title>
        <authorList>
            <person name="Menendez E."/>
            <person name="Flores-Felix J.D."/>
            <person name="Ramirez-Bahena M.-H."/>
            <person name="Igual J.M."/>
            <person name="Garcia-Fraile P."/>
            <person name="Peix A."/>
            <person name="Velazquez E."/>
        </authorList>
    </citation>
    <scope>NUCLEOTIDE SEQUENCE [LARGE SCALE GENOMIC DNA]</scope>
    <source>
        <strain evidence="4 5">RZME27</strain>
    </source>
</reference>
<organism evidence="4 5">
    <name type="scientific">Endobacterium cereale</name>
    <dbReference type="NCBI Taxonomy" id="2663029"/>
    <lineage>
        <taxon>Bacteria</taxon>
        <taxon>Pseudomonadati</taxon>
        <taxon>Pseudomonadota</taxon>
        <taxon>Alphaproteobacteria</taxon>
        <taxon>Hyphomicrobiales</taxon>
        <taxon>Rhizobiaceae</taxon>
        <taxon>Endobacterium</taxon>
    </lineage>
</organism>
<evidence type="ECO:0000256" key="1">
    <source>
        <dbReference type="ARBA" id="ARBA00022676"/>
    </source>
</evidence>
<accession>A0A6A8ABL6</accession>
<name>A0A6A8ABL6_9HYPH</name>
<proteinExistence type="predicted"/>
<dbReference type="PANTHER" id="PTHR12526">
    <property type="entry name" value="GLYCOSYLTRANSFERASE"/>
    <property type="match status" value="1"/>
</dbReference>
<comment type="caution">
    <text evidence="4">The sequence shown here is derived from an EMBL/GenBank/DDBJ whole genome shotgun (WGS) entry which is preliminary data.</text>
</comment>
<keyword evidence="5" id="KW-1185">Reference proteome</keyword>
<evidence type="ECO:0000313" key="4">
    <source>
        <dbReference type="EMBL" id="MQY48139.1"/>
    </source>
</evidence>
<sequence length="380" mass="40964">MSSKKLRIAFVVSEDWFFVSHFIPMLRAAQDAGFEPIIVTRINQHREILENLGARVVPLDVERRHIGPLAVAASIWRMSRILRAEKADIVHCIALRSIFLGGLAANLAGLRNRVLAVTGGGLLTANKGFGAAVLRGLLKNIIRVIALRGDNRFLFENVTDPLSFGIAPDVANVTVLPGAGVDPDFYTPAAVPAGKDLKIAMVSRMVWSKGADIAVEAVSIARGRGYDVSLSLYGTPDPSNPRSLSEDTLKNWSKLPGIEWHGSTRDVRQIWAAHDLACLPTRGGEGLPRSILEAGACGRAILTTDVPGCRDLVRDGQEGWLVPPDDAAALADRICALALDRQLVAQAGINARQRITSGFTEAHVMAQMSGIYRSFAMKPA</sequence>
<dbReference type="Pfam" id="PF13692">
    <property type="entry name" value="Glyco_trans_1_4"/>
    <property type="match status" value="1"/>
</dbReference>
<dbReference type="PANTHER" id="PTHR12526:SF510">
    <property type="entry name" value="D-INOSITOL 3-PHOSPHATE GLYCOSYLTRANSFERASE"/>
    <property type="match status" value="1"/>
</dbReference>
<keyword evidence="1" id="KW-0328">Glycosyltransferase</keyword>
<dbReference type="GO" id="GO:0016757">
    <property type="term" value="F:glycosyltransferase activity"/>
    <property type="evidence" value="ECO:0007669"/>
    <property type="project" value="UniProtKB-KW"/>
</dbReference>
<dbReference type="AlphaFoldDB" id="A0A6A8ABL6"/>
<dbReference type="Gene3D" id="3.40.50.2000">
    <property type="entry name" value="Glycogen Phosphorylase B"/>
    <property type="match status" value="2"/>
</dbReference>
<evidence type="ECO:0000259" key="3">
    <source>
        <dbReference type="Pfam" id="PF13477"/>
    </source>
</evidence>
<feature type="domain" description="Glycosyltransferase subfamily 4-like N-terminal" evidence="3">
    <location>
        <begin position="7"/>
        <end position="145"/>
    </location>
</feature>
<dbReference type="Proteomes" id="UP000435138">
    <property type="component" value="Unassembled WGS sequence"/>
</dbReference>
<gene>
    <name evidence="4" type="ORF">GAO09_19040</name>
</gene>
<protein>
    <submittedName>
        <fullName evidence="4">Glycosyltransferase</fullName>
    </submittedName>
</protein>
<evidence type="ECO:0000313" key="5">
    <source>
        <dbReference type="Proteomes" id="UP000435138"/>
    </source>
</evidence>
<dbReference type="SUPFAM" id="SSF53756">
    <property type="entry name" value="UDP-Glycosyltransferase/glycogen phosphorylase"/>
    <property type="match status" value="1"/>
</dbReference>
<dbReference type="InterPro" id="IPR028098">
    <property type="entry name" value="Glyco_trans_4-like_N"/>
</dbReference>
<keyword evidence="2 4" id="KW-0808">Transferase</keyword>
<dbReference type="CDD" id="cd03808">
    <property type="entry name" value="GT4_CapM-like"/>
    <property type="match status" value="1"/>
</dbReference>